<evidence type="ECO:0000313" key="2">
    <source>
        <dbReference type="EMBL" id="MFC3812839.1"/>
    </source>
</evidence>
<gene>
    <name evidence="2" type="ORF">ACFOOI_19400</name>
</gene>
<dbReference type="InterPro" id="IPR013320">
    <property type="entry name" value="ConA-like_dom_sf"/>
</dbReference>
<dbReference type="SUPFAM" id="SSF49899">
    <property type="entry name" value="Concanavalin A-like lectins/glucanases"/>
    <property type="match status" value="1"/>
</dbReference>
<dbReference type="InterPro" id="IPR026919">
    <property type="entry name" value="ADGRV1"/>
</dbReference>
<feature type="chain" id="PRO_5046556092" evidence="1">
    <location>
        <begin position="20"/>
        <end position="744"/>
    </location>
</feature>
<protein>
    <submittedName>
        <fullName evidence="2">LamG-like jellyroll fold domain-containing protein</fullName>
    </submittedName>
</protein>
<dbReference type="PANTHER" id="PTHR46682:SF1">
    <property type="entry name" value="ADHESION G-PROTEIN COUPLED RECEPTOR V1"/>
    <property type="match status" value="1"/>
</dbReference>
<evidence type="ECO:0000313" key="3">
    <source>
        <dbReference type="Proteomes" id="UP001595616"/>
    </source>
</evidence>
<accession>A0ABV7Z200</accession>
<dbReference type="Pfam" id="PF13385">
    <property type="entry name" value="Laminin_G_3"/>
    <property type="match status" value="1"/>
</dbReference>
<dbReference type="EMBL" id="JBHRYQ010000001">
    <property type="protein sequence ID" value="MFC3812839.1"/>
    <property type="molecule type" value="Genomic_DNA"/>
</dbReference>
<proteinExistence type="predicted"/>
<comment type="caution">
    <text evidence="2">The sequence shown here is derived from an EMBL/GenBank/DDBJ whole genome shotgun (WGS) entry which is preliminary data.</text>
</comment>
<dbReference type="Gene3D" id="2.60.120.200">
    <property type="match status" value="1"/>
</dbReference>
<keyword evidence="3" id="KW-1185">Reference proteome</keyword>
<organism evidence="2 3">
    <name type="scientific">Lacihabitans lacunae</name>
    <dbReference type="NCBI Taxonomy" id="1028214"/>
    <lineage>
        <taxon>Bacteria</taxon>
        <taxon>Pseudomonadati</taxon>
        <taxon>Bacteroidota</taxon>
        <taxon>Cytophagia</taxon>
        <taxon>Cytophagales</taxon>
        <taxon>Leadbetterellaceae</taxon>
        <taxon>Lacihabitans</taxon>
    </lineage>
</organism>
<sequence>MKKNLLFLFLIFLNFLSNAQAPSSGLVAYYPLDGGVASDASGNGHDGNLTGGITQTANRYGEDGKAMQFNGTNGLIVIDNWQTITGGSARSISVWFKTSLPIKTEYMVSWGNYGNFWASYLGTYMWNGGRYLGFVGYNSDNFITNPFQFYDNSWHHMIITYENSNKNLYVDGVLQKTTTGALSTTSTKLRLGSNSGGGDLYSGALDDVRIYNRALTLQEIQTMYLSEVPSTYNTELVKIGSDRFIHNTGIANTYMGVRAGLNSNGSNNTFYGFESGQSGSAGDNNTFMGTSAGKVNVGSANTFIGANAGKATSSGSENIFVGSGSGTNNTTANNNIFLGSGSGQTNTIGGANIYIGSKAGSIQNTGANVMIGFAAGQYSESGADNVFLGYYAGRGASSSERNTGRRNVFIGRQSGYSNTTGQYNTYSGYYSGYKNTTGIANSHIGYLAGFNQDVGNHNTTVGYSSGTYMSSGQNNTFVGSGSGRGTSASILNSGDNNSLLGYAAGYNLTTGSENSFIGSVSGYSNTTGAANTLIGRESGYNLTTGSQNTFIGHESGKELVTGSYNTFVGKQANSIGTNAQTLQYAAAIGANAKVSVSNAIVLGDTIRGIKVGIGMTNPQYPLDVKGVVNMRVGFNNPGIKINNQDFMGIDEGGEFWVSNFKMKYKNEHEWADKVFEKGYKLKPISEVVSFAERNKRLPGMPSAETVSTDGVEIQKMVSLLLEKVEELTIYVSELEKKIKVLENK</sequence>
<dbReference type="PANTHER" id="PTHR46682">
    <property type="entry name" value="ADHESION G-PROTEIN COUPLED RECEPTOR V1"/>
    <property type="match status" value="1"/>
</dbReference>
<keyword evidence="1" id="KW-0732">Signal</keyword>
<dbReference type="RefSeq" id="WP_379839745.1">
    <property type="nucleotide sequence ID" value="NZ_JBHRYQ010000001.1"/>
</dbReference>
<dbReference type="Proteomes" id="UP001595616">
    <property type="component" value="Unassembled WGS sequence"/>
</dbReference>
<feature type="signal peptide" evidence="1">
    <location>
        <begin position="1"/>
        <end position="19"/>
    </location>
</feature>
<evidence type="ECO:0000256" key="1">
    <source>
        <dbReference type="SAM" id="SignalP"/>
    </source>
</evidence>
<reference evidence="3" key="1">
    <citation type="journal article" date="2019" name="Int. J. Syst. Evol. Microbiol.">
        <title>The Global Catalogue of Microorganisms (GCM) 10K type strain sequencing project: providing services to taxonomists for standard genome sequencing and annotation.</title>
        <authorList>
            <consortium name="The Broad Institute Genomics Platform"/>
            <consortium name="The Broad Institute Genome Sequencing Center for Infectious Disease"/>
            <person name="Wu L."/>
            <person name="Ma J."/>
        </authorList>
    </citation>
    <scope>NUCLEOTIDE SEQUENCE [LARGE SCALE GENOMIC DNA]</scope>
    <source>
        <strain evidence="3">CECT 7956</strain>
    </source>
</reference>
<name>A0ABV7Z200_9BACT</name>